<evidence type="ECO:0000313" key="3">
    <source>
        <dbReference type="Proteomes" id="UP000326396"/>
    </source>
</evidence>
<dbReference type="AlphaFoldDB" id="A0A5N6PG37"/>
<gene>
    <name evidence="2" type="ORF">E3N88_11357</name>
</gene>
<dbReference type="EMBL" id="SZYD01000005">
    <property type="protein sequence ID" value="KAD6120086.1"/>
    <property type="molecule type" value="Genomic_DNA"/>
</dbReference>
<feature type="compositionally biased region" description="Basic and acidic residues" evidence="1">
    <location>
        <begin position="1"/>
        <end position="16"/>
    </location>
</feature>
<feature type="region of interest" description="Disordered" evidence="1">
    <location>
        <begin position="1"/>
        <end position="25"/>
    </location>
</feature>
<proteinExistence type="predicted"/>
<accession>A0A5N6PG37</accession>
<evidence type="ECO:0000313" key="2">
    <source>
        <dbReference type="EMBL" id="KAD6120086.1"/>
    </source>
</evidence>
<organism evidence="2 3">
    <name type="scientific">Mikania micrantha</name>
    <name type="common">bitter vine</name>
    <dbReference type="NCBI Taxonomy" id="192012"/>
    <lineage>
        <taxon>Eukaryota</taxon>
        <taxon>Viridiplantae</taxon>
        <taxon>Streptophyta</taxon>
        <taxon>Embryophyta</taxon>
        <taxon>Tracheophyta</taxon>
        <taxon>Spermatophyta</taxon>
        <taxon>Magnoliopsida</taxon>
        <taxon>eudicotyledons</taxon>
        <taxon>Gunneridae</taxon>
        <taxon>Pentapetalae</taxon>
        <taxon>asterids</taxon>
        <taxon>campanulids</taxon>
        <taxon>Asterales</taxon>
        <taxon>Asteraceae</taxon>
        <taxon>Asteroideae</taxon>
        <taxon>Heliantheae alliance</taxon>
        <taxon>Eupatorieae</taxon>
        <taxon>Mikania</taxon>
    </lineage>
</organism>
<reference evidence="2 3" key="1">
    <citation type="submission" date="2019-05" db="EMBL/GenBank/DDBJ databases">
        <title>Mikania micrantha, genome provides insights into the molecular mechanism of rapid growth.</title>
        <authorList>
            <person name="Liu B."/>
        </authorList>
    </citation>
    <scope>NUCLEOTIDE SEQUENCE [LARGE SCALE GENOMIC DNA]</scope>
    <source>
        <strain evidence="2">NLD-2019</strain>
        <tissue evidence="2">Leaf</tissue>
    </source>
</reference>
<evidence type="ECO:0000256" key="1">
    <source>
        <dbReference type="SAM" id="MobiDB-lite"/>
    </source>
</evidence>
<comment type="caution">
    <text evidence="2">The sequence shown here is derived from an EMBL/GenBank/DDBJ whole genome shotgun (WGS) entry which is preliminary data.</text>
</comment>
<dbReference type="Proteomes" id="UP000326396">
    <property type="component" value="Linkage Group LG13"/>
</dbReference>
<protein>
    <submittedName>
        <fullName evidence="2">Uncharacterized protein</fullName>
    </submittedName>
</protein>
<sequence length="82" mass="9478">MAKGEEQEGSKQKEPSFEMYGQGRGYNNGDRVTSKLPIPLFKFHENWTRSWLLRWVKLWSGVYLAPAEMGQGCSCLVNSHLW</sequence>
<name>A0A5N6PG37_9ASTR</name>
<keyword evidence="3" id="KW-1185">Reference proteome</keyword>